<dbReference type="EMBL" id="JAUJYO010000009">
    <property type="protein sequence ID" value="KAK1307932.1"/>
    <property type="molecule type" value="Genomic_DNA"/>
</dbReference>
<dbReference type="Proteomes" id="UP001180020">
    <property type="component" value="Unassembled WGS sequence"/>
</dbReference>
<keyword evidence="2" id="KW-1185">Reference proteome</keyword>
<reference evidence="1" key="1">
    <citation type="journal article" date="2023" name="Nat. Commun.">
        <title>Diploid and tetraploid genomes of Acorus and the evolution of monocots.</title>
        <authorList>
            <person name="Ma L."/>
            <person name="Liu K.W."/>
            <person name="Li Z."/>
            <person name="Hsiao Y.Y."/>
            <person name="Qi Y."/>
            <person name="Fu T."/>
            <person name="Tang G.D."/>
            <person name="Zhang D."/>
            <person name="Sun W.H."/>
            <person name="Liu D.K."/>
            <person name="Li Y."/>
            <person name="Chen G.Z."/>
            <person name="Liu X.D."/>
            <person name="Liao X.Y."/>
            <person name="Jiang Y.T."/>
            <person name="Yu X."/>
            <person name="Hao Y."/>
            <person name="Huang J."/>
            <person name="Zhao X.W."/>
            <person name="Ke S."/>
            <person name="Chen Y.Y."/>
            <person name="Wu W.L."/>
            <person name="Hsu J.L."/>
            <person name="Lin Y.F."/>
            <person name="Huang M.D."/>
            <person name="Li C.Y."/>
            <person name="Huang L."/>
            <person name="Wang Z.W."/>
            <person name="Zhao X."/>
            <person name="Zhong W.Y."/>
            <person name="Peng D.H."/>
            <person name="Ahmad S."/>
            <person name="Lan S."/>
            <person name="Zhang J.S."/>
            <person name="Tsai W.C."/>
            <person name="Van de Peer Y."/>
            <person name="Liu Z.J."/>
        </authorList>
    </citation>
    <scope>NUCLEOTIDE SEQUENCE</scope>
    <source>
        <strain evidence="1">CP</strain>
    </source>
</reference>
<reference evidence="1" key="2">
    <citation type="submission" date="2023-06" db="EMBL/GenBank/DDBJ databases">
        <authorList>
            <person name="Ma L."/>
            <person name="Liu K.-W."/>
            <person name="Li Z."/>
            <person name="Hsiao Y.-Y."/>
            <person name="Qi Y."/>
            <person name="Fu T."/>
            <person name="Tang G."/>
            <person name="Zhang D."/>
            <person name="Sun W.-H."/>
            <person name="Liu D.-K."/>
            <person name="Li Y."/>
            <person name="Chen G.-Z."/>
            <person name="Liu X.-D."/>
            <person name="Liao X.-Y."/>
            <person name="Jiang Y.-T."/>
            <person name="Yu X."/>
            <person name="Hao Y."/>
            <person name="Huang J."/>
            <person name="Zhao X.-W."/>
            <person name="Ke S."/>
            <person name="Chen Y.-Y."/>
            <person name="Wu W.-L."/>
            <person name="Hsu J.-L."/>
            <person name="Lin Y.-F."/>
            <person name="Huang M.-D."/>
            <person name="Li C.-Y."/>
            <person name="Huang L."/>
            <person name="Wang Z.-W."/>
            <person name="Zhao X."/>
            <person name="Zhong W.-Y."/>
            <person name="Peng D.-H."/>
            <person name="Ahmad S."/>
            <person name="Lan S."/>
            <person name="Zhang J.-S."/>
            <person name="Tsai W.-C."/>
            <person name="Van De Peer Y."/>
            <person name="Liu Z.-J."/>
        </authorList>
    </citation>
    <scope>NUCLEOTIDE SEQUENCE</scope>
    <source>
        <strain evidence="1">CP</strain>
        <tissue evidence="1">Leaves</tissue>
    </source>
</reference>
<proteinExistence type="predicted"/>
<evidence type="ECO:0000313" key="2">
    <source>
        <dbReference type="Proteomes" id="UP001180020"/>
    </source>
</evidence>
<name>A0AAV9E394_ACOCL</name>
<dbReference type="AlphaFoldDB" id="A0AAV9E394"/>
<gene>
    <name evidence="1" type="ORF">QJS10_CPA09g01220</name>
</gene>
<organism evidence="1 2">
    <name type="scientific">Acorus calamus</name>
    <name type="common">Sweet flag</name>
    <dbReference type="NCBI Taxonomy" id="4465"/>
    <lineage>
        <taxon>Eukaryota</taxon>
        <taxon>Viridiplantae</taxon>
        <taxon>Streptophyta</taxon>
        <taxon>Embryophyta</taxon>
        <taxon>Tracheophyta</taxon>
        <taxon>Spermatophyta</taxon>
        <taxon>Magnoliopsida</taxon>
        <taxon>Liliopsida</taxon>
        <taxon>Acoraceae</taxon>
        <taxon>Acorus</taxon>
    </lineage>
</organism>
<protein>
    <submittedName>
        <fullName evidence="1">Uncharacterized protein</fullName>
    </submittedName>
</protein>
<evidence type="ECO:0000313" key="1">
    <source>
        <dbReference type="EMBL" id="KAK1307932.1"/>
    </source>
</evidence>
<accession>A0AAV9E394</accession>
<comment type="caution">
    <text evidence="1">The sequence shown here is derived from an EMBL/GenBank/DDBJ whole genome shotgun (WGS) entry which is preliminary data.</text>
</comment>
<sequence>MLLVTKNQGVEKALARGHSMSHYQESRDQYMRLVTQFQKIKIKKKSHQLKTIIKKRKERGRISFGL</sequence>